<dbReference type="PROSITE" id="PS50250">
    <property type="entry name" value="PCI"/>
    <property type="match status" value="1"/>
</dbReference>
<evidence type="ECO:0000313" key="4">
    <source>
        <dbReference type="EMBL" id="KAF5838747.1"/>
    </source>
</evidence>
<dbReference type="PANTHER" id="PTHR12387:SF0">
    <property type="entry name" value="26S PROTEASOME NON-ATPASE REGULATORY SUBUNIT 8"/>
    <property type="match status" value="1"/>
</dbReference>
<gene>
    <name evidence="4" type="ORF">DUNSADRAFT_2291</name>
</gene>
<dbReference type="InterPro" id="IPR000717">
    <property type="entry name" value="PCI_dom"/>
</dbReference>
<feature type="domain" description="PCI" evidence="3">
    <location>
        <begin position="77"/>
        <end position="248"/>
    </location>
</feature>
<keyword evidence="2 4" id="KW-0647">Proteasome</keyword>
<dbReference type="PANTHER" id="PTHR12387">
    <property type="entry name" value="26S PROTEASOME NON-ATPASE REGULATORY SUBUNIT 8"/>
    <property type="match status" value="1"/>
</dbReference>
<dbReference type="Proteomes" id="UP000815325">
    <property type="component" value="Unassembled WGS sequence"/>
</dbReference>
<dbReference type="GO" id="GO:0000502">
    <property type="term" value="C:proteasome complex"/>
    <property type="evidence" value="ECO:0007669"/>
    <property type="project" value="UniProtKB-KW"/>
</dbReference>
<reference evidence="4" key="1">
    <citation type="submission" date="2017-08" db="EMBL/GenBank/DDBJ databases">
        <authorList>
            <person name="Polle J.E."/>
            <person name="Barry K."/>
            <person name="Cushman J."/>
            <person name="Schmutz J."/>
            <person name="Tran D."/>
            <person name="Hathwaick L.T."/>
            <person name="Yim W.C."/>
            <person name="Jenkins J."/>
            <person name="Mckie-Krisberg Z.M."/>
            <person name="Prochnik S."/>
            <person name="Lindquist E."/>
            <person name="Dockter R.B."/>
            <person name="Adam C."/>
            <person name="Molina H."/>
            <person name="Bunkerborg J."/>
            <person name="Jin E."/>
            <person name="Buchheim M."/>
            <person name="Magnuson J."/>
        </authorList>
    </citation>
    <scope>NUCLEOTIDE SEQUENCE</scope>
    <source>
        <strain evidence="4">CCAP 19/18</strain>
    </source>
</reference>
<dbReference type="EMBL" id="MU069567">
    <property type="protein sequence ID" value="KAF5838747.1"/>
    <property type="molecule type" value="Genomic_DNA"/>
</dbReference>
<comment type="similarity">
    <text evidence="1">Belongs to the proteasome subunit S14 family.</text>
</comment>
<protein>
    <submittedName>
        <fullName evidence="4">26S proteasome regulatory subunit</fullName>
    </submittedName>
</protein>
<dbReference type="Gene3D" id="1.25.40.990">
    <property type="match status" value="1"/>
</dbReference>
<organism evidence="4 5">
    <name type="scientific">Dunaliella salina</name>
    <name type="common">Green alga</name>
    <name type="synonym">Protococcus salinus</name>
    <dbReference type="NCBI Taxonomy" id="3046"/>
    <lineage>
        <taxon>Eukaryota</taxon>
        <taxon>Viridiplantae</taxon>
        <taxon>Chlorophyta</taxon>
        <taxon>core chlorophytes</taxon>
        <taxon>Chlorophyceae</taxon>
        <taxon>CS clade</taxon>
        <taxon>Chlamydomonadales</taxon>
        <taxon>Dunaliellaceae</taxon>
        <taxon>Dunaliella</taxon>
    </lineage>
</organism>
<evidence type="ECO:0000256" key="1">
    <source>
        <dbReference type="ARBA" id="ARBA00009627"/>
    </source>
</evidence>
<evidence type="ECO:0000256" key="2">
    <source>
        <dbReference type="ARBA" id="ARBA00022942"/>
    </source>
</evidence>
<dbReference type="InterPro" id="IPR033464">
    <property type="entry name" value="CSN8_PSD8_EIF3K"/>
</dbReference>
<sequence length="264" mass="29438">MALQESAALLAKLKDAYSKNDLKTCSSVLDQLKVKLIQFPSLPPVNQPSPTAQQELTLTREALEHACCVSIKQQDEAAMERAFVQLKVFYEDTRSKLPPSPQETTLQGLNLLRLLVQNRVAEFHTELELITPETQALPEVAHVLQMERWLMEGAYNKVLASSQSGTATDLHAQLMSQLATTVRDEIASCCEKAYTQLKLADAQRMMMFDNEKAILAYAAEHNWPVQGGRIFFQVEGKAGKVEGPPPLALINNALMYAKELERIV</sequence>
<dbReference type="InterPro" id="IPR006746">
    <property type="entry name" value="26S_Psome_Rpn12"/>
</dbReference>
<evidence type="ECO:0000313" key="5">
    <source>
        <dbReference type="Proteomes" id="UP000815325"/>
    </source>
</evidence>
<evidence type="ECO:0000259" key="3">
    <source>
        <dbReference type="PROSITE" id="PS50250"/>
    </source>
</evidence>
<dbReference type="Pfam" id="PF10075">
    <property type="entry name" value="CSN8_PSD8_EIF3K"/>
    <property type="match status" value="1"/>
</dbReference>
<comment type="caution">
    <text evidence="4">The sequence shown here is derived from an EMBL/GenBank/DDBJ whole genome shotgun (WGS) entry which is preliminary data.</text>
</comment>
<keyword evidence="5" id="KW-1185">Reference proteome</keyword>
<proteinExistence type="inferred from homology"/>
<accession>A0ABQ7GVU9</accession>
<name>A0ABQ7GVU9_DUNSA</name>